<accession>A0ABM8GFN0</accession>
<proteinExistence type="predicted"/>
<dbReference type="InterPro" id="IPR035437">
    <property type="entry name" value="SNase_OB-fold_sf"/>
</dbReference>
<dbReference type="PANTHER" id="PTHR12302:SF3">
    <property type="entry name" value="SERINE_THREONINE-PROTEIN KINASE 31"/>
    <property type="match status" value="1"/>
</dbReference>
<gene>
    <name evidence="7" type="ORF">GCM10025866_30670</name>
</gene>
<keyword evidence="8" id="KW-1185">Reference proteome</keyword>
<feature type="domain" description="TNase-like" evidence="6">
    <location>
        <begin position="59"/>
        <end position="192"/>
    </location>
</feature>
<dbReference type="SUPFAM" id="SSF50199">
    <property type="entry name" value="Staphylococcal nuclease"/>
    <property type="match status" value="1"/>
</dbReference>
<keyword evidence="3" id="KW-0378">Hydrolase</keyword>
<dbReference type="PANTHER" id="PTHR12302">
    <property type="entry name" value="EBNA2 BINDING PROTEIN P100"/>
    <property type="match status" value="1"/>
</dbReference>
<evidence type="ECO:0000256" key="5">
    <source>
        <dbReference type="SAM" id="Phobius"/>
    </source>
</evidence>
<evidence type="ECO:0000256" key="3">
    <source>
        <dbReference type="ARBA" id="ARBA00022801"/>
    </source>
</evidence>
<name>A0ABM8GFN0_9MICO</name>
<evidence type="ECO:0000256" key="2">
    <source>
        <dbReference type="ARBA" id="ARBA00022759"/>
    </source>
</evidence>
<dbReference type="RefSeq" id="WP_286277111.1">
    <property type="nucleotide sequence ID" value="NZ_AP027731.1"/>
</dbReference>
<reference evidence="8" key="1">
    <citation type="journal article" date="2019" name="Int. J. Syst. Evol. Microbiol.">
        <title>The Global Catalogue of Microorganisms (GCM) 10K type strain sequencing project: providing services to taxonomists for standard genome sequencing and annotation.</title>
        <authorList>
            <consortium name="The Broad Institute Genomics Platform"/>
            <consortium name="The Broad Institute Genome Sequencing Center for Infectious Disease"/>
            <person name="Wu L."/>
            <person name="Ma J."/>
        </authorList>
    </citation>
    <scope>NUCLEOTIDE SEQUENCE [LARGE SCALE GENOMIC DNA]</scope>
    <source>
        <strain evidence="8">NBRC 108725</strain>
    </source>
</reference>
<dbReference type="InterPro" id="IPR016071">
    <property type="entry name" value="Staphylococal_nuclease_OB-fold"/>
</dbReference>
<dbReference type="EMBL" id="AP027731">
    <property type="protein sequence ID" value="BDZ47158.1"/>
    <property type="molecule type" value="Genomic_DNA"/>
</dbReference>
<evidence type="ECO:0000256" key="1">
    <source>
        <dbReference type="ARBA" id="ARBA00022722"/>
    </source>
</evidence>
<evidence type="ECO:0000259" key="6">
    <source>
        <dbReference type="PROSITE" id="PS50830"/>
    </source>
</evidence>
<protein>
    <recommendedName>
        <fullName evidence="6">TNase-like domain-containing protein</fullName>
    </recommendedName>
</protein>
<dbReference type="PROSITE" id="PS01123">
    <property type="entry name" value="TNASE_1"/>
    <property type="match status" value="1"/>
</dbReference>
<dbReference type="Proteomes" id="UP001321498">
    <property type="component" value="Chromosome"/>
</dbReference>
<keyword evidence="5" id="KW-0812">Transmembrane</keyword>
<dbReference type="SMART" id="SM00318">
    <property type="entry name" value="SNc"/>
    <property type="match status" value="1"/>
</dbReference>
<feature type="compositionally biased region" description="Polar residues" evidence="4">
    <location>
        <begin position="42"/>
        <end position="51"/>
    </location>
</feature>
<dbReference type="InterPro" id="IPR002071">
    <property type="entry name" value="Thermonucl_AS"/>
</dbReference>
<keyword evidence="5" id="KW-1133">Transmembrane helix</keyword>
<dbReference type="Gene3D" id="2.40.50.90">
    <property type="match status" value="1"/>
</dbReference>
<keyword evidence="1" id="KW-0540">Nuclease</keyword>
<keyword evidence="5" id="KW-0472">Membrane</keyword>
<keyword evidence="2" id="KW-0255">Endonuclease</keyword>
<dbReference type="Pfam" id="PF00565">
    <property type="entry name" value="SNase"/>
    <property type="match status" value="1"/>
</dbReference>
<feature type="transmembrane region" description="Helical" evidence="5">
    <location>
        <begin position="12"/>
        <end position="34"/>
    </location>
</feature>
<feature type="region of interest" description="Disordered" evidence="4">
    <location>
        <begin position="37"/>
        <end position="59"/>
    </location>
</feature>
<evidence type="ECO:0000256" key="4">
    <source>
        <dbReference type="SAM" id="MobiDB-lite"/>
    </source>
</evidence>
<evidence type="ECO:0000313" key="7">
    <source>
        <dbReference type="EMBL" id="BDZ47158.1"/>
    </source>
</evidence>
<organism evidence="7 8">
    <name type="scientific">Naasia aerilata</name>
    <dbReference type="NCBI Taxonomy" id="1162966"/>
    <lineage>
        <taxon>Bacteria</taxon>
        <taxon>Bacillati</taxon>
        <taxon>Actinomycetota</taxon>
        <taxon>Actinomycetes</taxon>
        <taxon>Micrococcales</taxon>
        <taxon>Microbacteriaceae</taxon>
        <taxon>Naasia</taxon>
    </lineage>
</organism>
<dbReference type="PROSITE" id="PS50830">
    <property type="entry name" value="TNASE_3"/>
    <property type="match status" value="1"/>
</dbReference>
<sequence>MTGDTRRPWRALPLLLAAVVGGLIVWFVLSVAGLPAGETGSRVPSTRSESAPSAPVPRGAQEAVVERVVDGDTVIVDLEGARTRIRLLNIDTPETVAEDRPIECLGPEASAFTRELLPEGAEVRLAFDVERTDQYDRTLAAVFTEDGRNVSVELARRGLGRAVSYGDNVRWFDDVEEAEADARDQRVGLFDPDLECAR</sequence>
<evidence type="ECO:0000313" key="8">
    <source>
        <dbReference type="Proteomes" id="UP001321498"/>
    </source>
</evidence>